<dbReference type="EMBL" id="VSRR010000379">
    <property type="protein sequence ID" value="MPC14782.1"/>
    <property type="molecule type" value="Genomic_DNA"/>
</dbReference>
<accession>A0A5B7CYH1</accession>
<name>A0A5B7CYH1_PORTR</name>
<dbReference type="Proteomes" id="UP000324222">
    <property type="component" value="Unassembled WGS sequence"/>
</dbReference>
<evidence type="ECO:0000313" key="2">
    <source>
        <dbReference type="Proteomes" id="UP000324222"/>
    </source>
</evidence>
<gene>
    <name evidence="1" type="ORF">E2C01_007556</name>
</gene>
<dbReference type="AlphaFoldDB" id="A0A5B7CYH1"/>
<comment type="caution">
    <text evidence="1">The sequence shown here is derived from an EMBL/GenBank/DDBJ whole genome shotgun (WGS) entry which is preliminary data.</text>
</comment>
<reference evidence="1 2" key="1">
    <citation type="submission" date="2019-05" db="EMBL/GenBank/DDBJ databases">
        <title>Another draft genome of Portunus trituberculatus and its Hox gene families provides insights of decapod evolution.</title>
        <authorList>
            <person name="Jeong J.-H."/>
            <person name="Song I."/>
            <person name="Kim S."/>
            <person name="Choi T."/>
            <person name="Kim D."/>
            <person name="Ryu S."/>
            <person name="Kim W."/>
        </authorList>
    </citation>
    <scope>NUCLEOTIDE SEQUENCE [LARGE SCALE GENOMIC DNA]</scope>
    <source>
        <tissue evidence="1">Muscle</tissue>
    </source>
</reference>
<sequence>MFMECALPGACVEQVTLGGHREGVGVRARQLPGGYYEEQNCLPPRPAAPRLRDLPAVHLHVANYVSLPLPFPLWPLPTKYLTTSPATASRSRSSRRFTGLSATQDSPSVHIEFLHRVLNSSSQQRIPSIHITSQLTAPLHRRAAPSHIHHSPPPLTSPHTNTLYLTLLTLPQDPRRALRRTGAG</sequence>
<evidence type="ECO:0000313" key="1">
    <source>
        <dbReference type="EMBL" id="MPC14782.1"/>
    </source>
</evidence>
<proteinExistence type="predicted"/>
<organism evidence="1 2">
    <name type="scientific">Portunus trituberculatus</name>
    <name type="common">Swimming crab</name>
    <name type="synonym">Neptunus trituberculatus</name>
    <dbReference type="NCBI Taxonomy" id="210409"/>
    <lineage>
        <taxon>Eukaryota</taxon>
        <taxon>Metazoa</taxon>
        <taxon>Ecdysozoa</taxon>
        <taxon>Arthropoda</taxon>
        <taxon>Crustacea</taxon>
        <taxon>Multicrustacea</taxon>
        <taxon>Malacostraca</taxon>
        <taxon>Eumalacostraca</taxon>
        <taxon>Eucarida</taxon>
        <taxon>Decapoda</taxon>
        <taxon>Pleocyemata</taxon>
        <taxon>Brachyura</taxon>
        <taxon>Eubrachyura</taxon>
        <taxon>Portunoidea</taxon>
        <taxon>Portunidae</taxon>
        <taxon>Portuninae</taxon>
        <taxon>Portunus</taxon>
    </lineage>
</organism>
<keyword evidence="2" id="KW-1185">Reference proteome</keyword>
<protein>
    <submittedName>
        <fullName evidence="1">Uncharacterized protein</fullName>
    </submittedName>
</protein>